<keyword evidence="6 7" id="KW-0560">Oxidoreductase</keyword>
<protein>
    <recommendedName>
        <fullName evidence="7">Methylenetetrahydrofolate reductase</fullName>
    </recommendedName>
</protein>
<dbReference type="Gene3D" id="3.20.20.220">
    <property type="match status" value="1"/>
</dbReference>
<dbReference type="GO" id="GO:0035999">
    <property type="term" value="P:tetrahydrofolate interconversion"/>
    <property type="evidence" value="ECO:0007669"/>
    <property type="project" value="TreeGrafter"/>
</dbReference>
<feature type="region of interest" description="Disordered" evidence="8">
    <location>
        <begin position="341"/>
        <end position="360"/>
    </location>
</feature>
<keyword evidence="4 7" id="KW-0285">Flavoprotein</keyword>
<comment type="similarity">
    <text evidence="3 7">Belongs to the methylenetetrahydrofolate reductase family.</text>
</comment>
<comment type="pathway">
    <text evidence="2 7">One-carbon metabolism; tetrahydrofolate interconversion.</text>
</comment>
<dbReference type="GO" id="GO:0009086">
    <property type="term" value="P:methionine biosynthetic process"/>
    <property type="evidence" value="ECO:0007669"/>
    <property type="project" value="TreeGrafter"/>
</dbReference>
<comment type="cofactor">
    <cofactor evidence="1 7">
        <name>FAD</name>
        <dbReference type="ChEBI" id="CHEBI:57692"/>
    </cofactor>
</comment>
<keyword evidence="5 7" id="KW-0274">FAD</keyword>
<evidence type="ECO:0000256" key="5">
    <source>
        <dbReference type="ARBA" id="ARBA00022827"/>
    </source>
</evidence>
<dbReference type="Gene3D" id="3.40.50.2000">
    <property type="entry name" value="Glycogen Phosphorylase B"/>
    <property type="match status" value="4"/>
</dbReference>
<evidence type="ECO:0000256" key="2">
    <source>
        <dbReference type="ARBA" id="ARBA00004777"/>
    </source>
</evidence>
<dbReference type="CDD" id="cd00537">
    <property type="entry name" value="MTHFR"/>
    <property type="match status" value="1"/>
</dbReference>
<keyword evidence="10" id="KW-1185">Reference proteome</keyword>
<organism evidence="9 10">
    <name type="scientific">Ficus carica</name>
    <name type="common">Common fig</name>
    <dbReference type="NCBI Taxonomy" id="3494"/>
    <lineage>
        <taxon>Eukaryota</taxon>
        <taxon>Viridiplantae</taxon>
        <taxon>Streptophyta</taxon>
        <taxon>Embryophyta</taxon>
        <taxon>Tracheophyta</taxon>
        <taxon>Spermatophyta</taxon>
        <taxon>Magnoliopsida</taxon>
        <taxon>eudicotyledons</taxon>
        <taxon>Gunneridae</taxon>
        <taxon>Pentapetalae</taxon>
        <taxon>rosids</taxon>
        <taxon>fabids</taxon>
        <taxon>Rosales</taxon>
        <taxon>Moraceae</taxon>
        <taxon>Ficeae</taxon>
        <taxon>Ficus</taxon>
    </lineage>
</organism>
<reference evidence="9" key="1">
    <citation type="submission" date="2023-07" db="EMBL/GenBank/DDBJ databases">
        <title>draft genome sequence of fig (Ficus carica).</title>
        <authorList>
            <person name="Takahashi T."/>
            <person name="Nishimura K."/>
        </authorList>
    </citation>
    <scope>NUCLEOTIDE SEQUENCE</scope>
</reference>
<evidence type="ECO:0000313" key="10">
    <source>
        <dbReference type="Proteomes" id="UP001187192"/>
    </source>
</evidence>
<dbReference type="PANTHER" id="PTHR45754">
    <property type="entry name" value="METHYLENETETRAHYDROFOLATE REDUCTASE"/>
    <property type="match status" value="1"/>
</dbReference>
<gene>
    <name evidence="9" type="ORF">TIFTF001_005789</name>
</gene>
<evidence type="ECO:0000256" key="6">
    <source>
        <dbReference type="ARBA" id="ARBA00023002"/>
    </source>
</evidence>
<evidence type="ECO:0000313" key="9">
    <source>
        <dbReference type="EMBL" id="GMN36157.1"/>
    </source>
</evidence>
<dbReference type="Pfam" id="PF02219">
    <property type="entry name" value="MTHFR"/>
    <property type="match status" value="1"/>
</dbReference>
<comment type="caution">
    <text evidence="9">The sequence shown here is derived from an EMBL/GenBank/DDBJ whole genome shotgun (WGS) entry which is preliminary data.</text>
</comment>
<evidence type="ECO:0000256" key="1">
    <source>
        <dbReference type="ARBA" id="ARBA00001974"/>
    </source>
</evidence>
<evidence type="ECO:0000256" key="4">
    <source>
        <dbReference type="ARBA" id="ARBA00022630"/>
    </source>
</evidence>
<dbReference type="InterPro" id="IPR029041">
    <property type="entry name" value="FAD-linked_oxidoreductase-like"/>
</dbReference>
<dbReference type="GO" id="GO:0071949">
    <property type="term" value="F:FAD binding"/>
    <property type="evidence" value="ECO:0007669"/>
    <property type="project" value="TreeGrafter"/>
</dbReference>
<dbReference type="InterPro" id="IPR003171">
    <property type="entry name" value="Mehydrof_redctse-like"/>
</dbReference>
<accession>A0AA87ZKK4</accession>
<dbReference type="GO" id="GO:0005829">
    <property type="term" value="C:cytosol"/>
    <property type="evidence" value="ECO:0007669"/>
    <property type="project" value="TreeGrafter"/>
</dbReference>
<sequence length="623" mass="69193">MKVNEKTRERLGEEGEVVFSFEFFPPKTEDGVEKLFDGMEKMVAHGPAFCDITWGAGGSTAELTLEIANTMQNMVSVETMMHLTCTNMPVDKIDHALSTVKSNGLRNVLALRGDHTHGHHKFVQTRGGFASALDLVSKPLISGPLMATTLESPSLVNPEAHPDAIGNDGVTTPQAYQNDLAYLKSKVDAGADLIVSQLFYDTDVFLKFVNDCRQIGIACPIIAGIMPIYSSRSFVRRTSLCKTKIPDEITSALEPVKDNDEAVKAYGIHLGTEMCRKILAHGTRTLHLYTLNMERNRRWPYLWFNLGLIEEGKVLRSLRPAIDLRAKEDFRPVFWANRPRPESDRLQSEAKISDEKPEDQGHVNPMLHFCKRLASKGLKATLATTVFISNTFNSLPPATVQLDTISDGYDDGGFTCAKSIADYLARLEASGSKTLAELITRHNNSPHPIDCIVYDAFLPWGRWSVHHRQLTLPVSSFPVSIDGLESLLDQPHDMPSFIGVEGSYPAYFEMPAGSVVYVSFGSMACLSAEQMEELSLGLKATNFYFIWAIRASEEAKLPHKFAEETSDKGEVMVGDRATEIRKNAKKWRNLALQAISEGGSSDNNIREFISKLRVCLVHKFSLS</sequence>
<name>A0AA87ZKK4_FICCA</name>
<dbReference type="AlphaFoldDB" id="A0AA87ZKK4"/>
<dbReference type="Proteomes" id="UP001187192">
    <property type="component" value="Unassembled WGS sequence"/>
</dbReference>
<evidence type="ECO:0000256" key="3">
    <source>
        <dbReference type="ARBA" id="ARBA00006743"/>
    </source>
</evidence>
<evidence type="ECO:0000256" key="8">
    <source>
        <dbReference type="SAM" id="MobiDB-lite"/>
    </source>
</evidence>
<dbReference type="SUPFAM" id="SSF51730">
    <property type="entry name" value="FAD-linked oxidoreductase"/>
    <property type="match status" value="1"/>
</dbReference>
<proteinExistence type="inferred from homology"/>
<dbReference type="PANTHER" id="PTHR45754:SF3">
    <property type="entry name" value="METHYLENETETRAHYDROFOLATE REDUCTASE (NADPH)"/>
    <property type="match status" value="1"/>
</dbReference>
<dbReference type="SUPFAM" id="SSF53756">
    <property type="entry name" value="UDP-Glycosyltransferase/glycogen phosphorylase"/>
    <property type="match status" value="1"/>
</dbReference>
<evidence type="ECO:0000256" key="7">
    <source>
        <dbReference type="RuleBase" id="RU003862"/>
    </source>
</evidence>
<dbReference type="GO" id="GO:0004489">
    <property type="term" value="F:methylenetetrahydrofolate reductase [NAD(P)H] activity"/>
    <property type="evidence" value="ECO:0007669"/>
    <property type="project" value="InterPro"/>
</dbReference>
<dbReference type="NCBIfam" id="TIGR00677">
    <property type="entry name" value="fadh2_euk"/>
    <property type="match status" value="1"/>
</dbReference>
<dbReference type="InterPro" id="IPR004621">
    <property type="entry name" value="Fadh2_euk"/>
</dbReference>
<dbReference type="EMBL" id="BTGU01000006">
    <property type="protein sequence ID" value="GMN36157.1"/>
    <property type="molecule type" value="Genomic_DNA"/>
</dbReference>